<dbReference type="EMBL" id="PNYB01000033">
    <property type="protein sequence ID" value="PMS16773.1"/>
    <property type="molecule type" value="Genomic_DNA"/>
</dbReference>
<dbReference type="EC" id="3.5.4.16" evidence="2"/>
<accession>A0A2N7VI12</accession>
<dbReference type="RefSeq" id="WP_102612612.1">
    <property type="nucleotide sequence ID" value="NZ_CADIKD010000028.1"/>
</dbReference>
<dbReference type="Gene3D" id="3.10.270.10">
    <property type="entry name" value="Urate Oxidase"/>
    <property type="match status" value="1"/>
</dbReference>
<keyword evidence="1 2" id="KW-0378">Hydrolase</keyword>
<dbReference type="NCBIfam" id="NF010200">
    <property type="entry name" value="PRK13674.1-1"/>
    <property type="match status" value="1"/>
</dbReference>
<comment type="catalytic activity">
    <reaction evidence="2">
        <text>GTP + H2O = 7,8-dihydroneopterin 3'-triphosphate + formate + H(+)</text>
        <dbReference type="Rhea" id="RHEA:17473"/>
        <dbReference type="ChEBI" id="CHEBI:15377"/>
        <dbReference type="ChEBI" id="CHEBI:15378"/>
        <dbReference type="ChEBI" id="CHEBI:15740"/>
        <dbReference type="ChEBI" id="CHEBI:37565"/>
        <dbReference type="ChEBI" id="CHEBI:58462"/>
        <dbReference type="EC" id="3.5.4.16"/>
    </reaction>
</comment>
<dbReference type="GO" id="GO:0003934">
    <property type="term" value="F:GTP cyclohydrolase I activity"/>
    <property type="evidence" value="ECO:0007669"/>
    <property type="project" value="UniProtKB-UniRule"/>
</dbReference>
<dbReference type="InterPro" id="IPR022838">
    <property type="entry name" value="GTP_cyclohydrolase_FolE2"/>
</dbReference>
<dbReference type="PANTHER" id="PTHR36445:SF1">
    <property type="entry name" value="GTP CYCLOHYDROLASE MPTA"/>
    <property type="match status" value="1"/>
</dbReference>
<gene>
    <name evidence="2" type="primary">folE2</name>
    <name evidence="3" type="ORF">C0Z19_25475</name>
</gene>
<dbReference type="GO" id="GO:0046654">
    <property type="term" value="P:tetrahydrofolate biosynthetic process"/>
    <property type="evidence" value="ECO:0007669"/>
    <property type="project" value="UniProtKB-UniRule"/>
</dbReference>
<protein>
    <recommendedName>
        <fullName evidence="2">GTP cyclohydrolase FolE2</fullName>
        <ecNumber evidence="2">3.5.4.16</ecNumber>
    </recommendedName>
</protein>
<comment type="caution">
    <text evidence="3">The sequence shown here is derived from an EMBL/GenBank/DDBJ whole genome shotgun (WGS) entry which is preliminary data.</text>
</comment>
<comment type="function">
    <text evidence="2">Converts GTP to 7,8-dihydroneopterin triphosphate.</text>
</comment>
<dbReference type="AlphaFoldDB" id="A0A2N7VI12"/>
<dbReference type="HAMAP" id="MF_01527_B">
    <property type="entry name" value="GTP_cyclohydrol_B"/>
    <property type="match status" value="1"/>
</dbReference>
<organism evidence="3 4">
    <name type="scientific">Trinickia soli</name>
    <dbReference type="NCBI Taxonomy" id="380675"/>
    <lineage>
        <taxon>Bacteria</taxon>
        <taxon>Pseudomonadati</taxon>
        <taxon>Pseudomonadota</taxon>
        <taxon>Betaproteobacteria</taxon>
        <taxon>Burkholderiales</taxon>
        <taxon>Burkholderiaceae</taxon>
        <taxon>Trinickia</taxon>
    </lineage>
</organism>
<feature type="site" description="May be catalytically important" evidence="2">
    <location>
        <position position="154"/>
    </location>
</feature>
<name>A0A2N7VI12_9BURK</name>
<keyword evidence="4" id="KW-1185">Reference proteome</keyword>
<comment type="similarity">
    <text evidence="2">Belongs to the GTP cyclohydrolase IV family.</text>
</comment>
<evidence type="ECO:0000256" key="2">
    <source>
        <dbReference type="HAMAP-Rule" id="MF_01527"/>
    </source>
</evidence>
<reference evidence="3 4" key="1">
    <citation type="submission" date="2018-01" db="EMBL/GenBank/DDBJ databases">
        <title>Whole genome analyses suggest that Burkholderia sensu lato contains two further novel genera in the rhizoxinica-symbiotica group Mycetohabitans gen. nov., and Trinickia gen. nov.: implications for the evolution of diazotrophy and nodulation in the Burkholderiaceae.</title>
        <authorList>
            <person name="Estrada-de los Santos P."/>
            <person name="Palmer M."/>
            <person name="Chavez-Ramirez B."/>
            <person name="Beukes C."/>
            <person name="Steenkamp E.T."/>
            <person name="Hirsch A.M."/>
            <person name="Manyaka P."/>
            <person name="Maluk M."/>
            <person name="Lafos M."/>
            <person name="Crook M."/>
            <person name="Gross E."/>
            <person name="Simon M.F."/>
            <person name="Bueno dos Reis Junior F."/>
            <person name="Poole P.S."/>
            <person name="Venter S.N."/>
            <person name="James E.K."/>
        </authorList>
    </citation>
    <scope>NUCLEOTIDE SEQUENCE [LARGE SCALE GENOMIC DNA]</scope>
    <source>
        <strain evidence="3 4">GP25-8</strain>
    </source>
</reference>
<evidence type="ECO:0000313" key="4">
    <source>
        <dbReference type="Proteomes" id="UP000235347"/>
    </source>
</evidence>
<dbReference type="InterPro" id="IPR003801">
    <property type="entry name" value="GTP_cyclohydrolase_FolE2/MptA"/>
</dbReference>
<sequence length="272" mass="30389">MNQMNPAFVMPDVQSTVDTRQIPIQRVGVKGVRHPLMVRTPSGDAQPTVGTWNLDVHLPAHQKGTHMSRFVALLEGNKAPLEAATFRALLAEMLEKLEATSGRIEVTFPYFVSKTAPVSGVSSLLDYEVTLAGQARDGDVRTFLRVLVPVTSLCPCSKEISQYGAHNQRSHVTIEVELLADLPVEELIRMAEEEASCELWGLLKRPDEKFVTERAYENPKFVEDLVRDVAQRLNRDERIVSYVLEAENFESIHNHSAYAVIEHDKRGAMAAV</sequence>
<evidence type="ECO:0000256" key="1">
    <source>
        <dbReference type="ARBA" id="ARBA00022801"/>
    </source>
</evidence>
<dbReference type="Proteomes" id="UP000235347">
    <property type="component" value="Unassembled WGS sequence"/>
</dbReference>
<proteinExistence type="inferred from homology"/>
<comment type="pathway">
    <text evidence="2">Cofactor biosynthesis; 7,8-dihydroneopterin triphosphate biosynthesis; 7,8-dihydroneopterin triphosphate from GTP: step 1/1.</text>
</comment>
<dbReference type="Pfam" id="PF02649">
    <property type="entry name" value="GCHY-1"/>
    <property type="match status" value="1"/>
</dbReference>
<dbReference type="UniPathway" id="UPA00848">
    <property type="reaction ID" value="UER00151"/>
</dbReference>
<dbReference type="PANTHER" id="PTHR36445">
    <property type="entry name" value="GTP CYCLOHYDROLASE MPTA"/>
    <property type="match status" value="1"/>
</dbReference>
<evidence type="ECO:0000313" key="3">
    <source>
        <dbReference type="EMBL" id="PMS16773.1"/>
    </source>
</evidence>